<keyword evidence="3" id="KW-1185">Reference proteome</keyword>
<protein>
    <recommendedName>
        <fullName evidence="4">Metallophosphoesterase</fullName>
    </recommendedName>
</protein>
<keyword evidence="1" id="KW-0472">Membrane</keyword>
<keyword evidence="1" id="KW-0812">Transmembrane</keyword>
<reference evidence="3" key="1">
    <citation type="journal article" date="2019" name="Int. J. Syst. Evol. Microbiol.">
        <title>The Global Catalogue of Microorganisms (GCM) 10K type strain sequencing project: providing services to taxonomists for standard genome sequencing and annotation.</title>
        <authorList>
            <consortium name="The Broad Institute Genomics Platform"/>
            <consortium name="The Broad Institute Genome Sequencing Center for Infectious Disease"/>
            <person name="Wu L."/>
            <person name="Ma J."/>
        </authorList>
    </citation>
    <scope>NUCLEOTIDE SEQUENCE [LARGE SCALE GENOMIC DNA]</scope>
    <source>
        <strain evidence="3">JCM 18532</strain>
    </source>
</reference>
<gene>
    <name evidence="2" type="ORF">GCM10023350_17130</name>
</gene>
<dbReference type="Proteomes" id="UP001499882">
    <property type="component" value="Unassembled WGS sequence"/>
</dbReference>
<dbReference type="EMBL" id="BAABKN010000011">
    <property type="protein sequence ID" value="GAA4734105.1"/>
    <property type="molecule type" value="Genomic_DNA"/>
</dbReference>
<comment type="caution">
    <text evidence="2">The sequence shown here is derived from an EMBL/GenBank/DDBJ whole genome shotgun (WGS) entry which is preliminary data.</text>
</comment>
<sequence>MSAILQRFIRVAGMFAAYAVVAAVVAAPIAAERAVEAVRFDDRLGTLPVTVRLSHNGVSTLDTGVLGRLYWAQTGTGGFGASLRATGPPMAAGTLASYASPSFVRANAQFVNDPEQLARIYGAELGSQLRERFLWFELGAAVAGGLALVVVFRGRAPFPARMPRRRKIVLGVVTGAVCLGVSVVIAVVSFDGWEGSDPIVDAYAMPGVDELSFSDPQTLEIARQVQPFIEKNTKRIRERAARYEAAAAASLETQIPAHAADLRPRAGETVVIAEADPQGSEVGTAARAHLYPLLQEYLGEESFTMRTISGDVTSNGTVAEDGFVRSEAEAGPGIAVVAVKGDHDTDTTVEQMLDHGMLNPDLETTGVGDLRAVAGNDPGFKALFGGLVINETGVSATDVGQELREEVDPGEPLVVVLHQPSTAAGYLGVDSLGDLDASYGHETVPWDDGIPDLPPGTVNIGHYHDESPPRVIWNTDGDEVTWTVVNQLGTSGGVEESPTFNRFSTPFSVPLKTVSVQLQYVDVDSGLQTGYADIGIATDGAVTVADRVDVGLPLGERSAQ</sequence>
<feature type="transmembrane region" description="Helical" evidence="1">
    <location>
        <begin position="168"/>
        <end position="190"/>
    </location>
</feature>
<evidence type="ECO:0008006" key="4">
    <source>
        <dbReference type="Google" id="ProtNLM"/>
    </source>
</evidence>
<dbReference type="InterPro" id="IPR029052">
    <property type="entry name" value="Metallo-depent_PP-like"/>
</dbReference>
<evidence type="ECO:0000313" key="3">
    <source>
        <dbReference type="Proteomes" id="UP001499882"/>
    </source>
</evidence>
<proteinExistence type="predicted"/>
<name>A0ABP8YNY0_9ACTN</name>
<feature type="transmembrane region" description="Helical" evidence="1">
    <location>
        <begin position="12"/>
        <end position="31"/>
    </location>
</feature>
<dbReference type="SUPFAM" id="SSF56300">
    <property type="entry name" value="Metallo-dependent phosphatases"/>
    <property type="match status" value="1"/>
</dbReference>
<keyword evidence="1" id="KW-1133">Transmembrane helix</keyword>
<organism evidence="2 3">
    <name type="scientific">Nocardioides endophyticus</name>
    <dbReference type="NCBI Taxonomy" id="1353775"/>
    <lineage>
        <taxon>Bacteria</taxon>
        <taxon>Bacillati</taxon>
        <taxon>Actinomycetota</taxon>
        <taxon>Actinomycetes</taxon>
        <taxon>Propionibacteriales</taxon>
        <taxon>Nocardioidaceae</taxon>
        <taxon>Nocardioides</taxon>
    </lineage>
</organism>
<accession>A0ABP8YNY0</accession>
<evidence type="ECO:0000256" key="1">
    <source>
        <dbReference type="SAM" id="Phobius"/>
    </source>
</evidence>
<dbReference type="RefSeq" id="WP_345526341.1">
    <property type="nucleotide sequence ID" value="NZ_BAABKN010000011.1"/>
</dbReference>
<feature type="transmembrane region" description="Helical" evidence="1">
    <location>
        <begin position="133"/>
        <end position="156"/>
    </location>
</feature>
<evidence type="ECO:0000313" key="2">
    <source>
        <dbReference type="EMBL" id="GAA4734105.1"/>
    </source>
</evidence>